<feature type="compositionally biased region" description="Low complexity" evidence="1">
    <location>
        <begin position="207"/>
        <end position="248"/>
    </location>
</feature>
<dbReference type="InterPro" id="IPR007560">
    <property type="entry name" value="Restrct_endonuc_IV_Mrr"/>
</dbReference>
<dbReference type="Proteomes" id="UP001589896">
    <property type="component" value="Unassembled WGS sequence"/>
</dbReference>
<evidence type="ECO:0000313" key="5">
    <source>
        <dbReference type="Proteomes" id="UP001589896"/>
    </source>
</evidence>
<name>A0ABV6RMD2_9GAMM</name>
<feature type="domain" description="Restriction endonuclease type IV Mrr" evidence="3">
    <location>
        <begin position="43"/>
        <end position="151"/>
    </location>
</feature>
<dbReference type="GO" id="GO:0004519">
    <property type="term" value="F:endonuclease activity"/>
    <property type="evidence" value="ECO:0007669"/>
    <property type="project" value="UniProtKB-KW"/>
</dbReference>
<evidence type="ECO:0000259" key="3">
    <source>
        <dbReference type="Pfam" id="PF04471"/>
    </source>
</evidence>
<feature type="transmembrane region" description="Helical" evidence="2">
    <location>
        <begin position="176"/>
        <end position="197"/>
    </location>
</feature>
<keyword evidence="4" id="KW-0255">Endonuclease</keyword>
<dbReference type="EMBL" id="JBHLTG010000001">
    <property type="protein sequence ID" value="MFC0677724.1"/>
    <property type="molecule type" value="Genomic_DNA"/>
</dbReference>
<accession>A0ABV6RMD2</accession>
<feature type="region of interest" description="Disordered" evidence="1">
    <location>
        <begin position="207"/>
        <end position="251"/>
    </location>
</feature>
<keyword evidence="2" id="KW-0812">Transmembrane</keyword>
<organism evidence="4 5">
    <name type="scientific">Lysobacter korlensis</name>
    <dbReference type="NCBI Taxonomy" id="553636"/>
    <lineage>
        <taxon>Bacteria</taxon>
        <taxon>Pseudomonadati</taxon>
        <taxon>Pseudomonadota</taxon>
        <taxon>Gammaproteobacteria</taxon>
        <taxon>Lysobacterales</taxon>
        <taxon>Lysobacteraceae</taxon>
        <taxon>Lysobacter</taxon>
    </lineage>
</organism>
<sequence length="329" mass="35027">MPEISPVLTAVIVTLIVGTVASLLVRLVYRRRYMAAAGIRALAAMRWREFSQFVITALQAQGFEAAPLKDGGSSRDPSDLLLTRDNRSWLLTCRQSPEYRVAAKQVEEMSQAVRRRGASGGVIATLGRVDRSVPRAPERIELIDGRGLWDLIAPLLPPGLHEHLTEQAQSRERRTLAIAWVSALGLGILVALAVGLLRTTPEAATAPEAAVEQAAPAAPGTAPPQAVTTAPSPAAPDSAAAPPASAPGGDDEATRLQVLEAVNTVAGVNRAVWSSRSTLLVILESETSNPRPGICSILERYEALRASRIQFQPPSGSSAAVRFAQCRLY</sequence>
<reference evidence="4 5" key="1">
    <citation type="submission" date="2024-09" db="EMBL/GenBank/DDBJ databases">
        <authorList>
            <person name="Sun Q."/>
            <person name="Mori K."/>
        </authorList>
    </citation>
    <scope>NUCLEOTIDE SEQUENCE [LARGE SCALE GENOMIC DNA]</scope>
    <source>
        <strain evidence="4 5">KCTC 23076</strain>
    </source>
</reference>
<keyword evidence="4" id="KW-0378">Hydrolase</keyword>
<keyword evidence="2" id="KW-1133">Transmembrane helix</keyword>
<dbReference type="Pfam" id="PF04471">
    <property type="entry name" value="Mrr_cat"/>
    <property type="match status" value="1"/>
</dbReference>
<feature type="transmembrane region" description="Helical" evidence="2">
    <location>
        <begin position="6"/>
        <end position="29"/>
    </location>
</feature>
<keyword evidence="5" id="KW-1185">Reference proteome</keyword>
<evidence type="ECO:0000256" key="1">
    <source>
        <dbReference type="SAM" id="MobiDB-lite"/>
    </source>
</evidence>
<proteinExistence type="predicted"/>
<dbReference type="RefSeq" id="WP_386666621.1">
    <property type="nucleotide sequence ID" value="NZ_JBHLTG010000001.1"/>
</dbReference>
<evidence type="ECO:0000256" key="2">
    <source>
        <dbReference type="SAM" id="Phobius"/>
    </source>
</evidence>
<keyword evidence="4" id="KW-0540">Nuclease</keyword>
<gene>
    <name evidence="4" type="ORF">ACFFGH_07710</name>
</gene>
<evidence type="ECO:0000313" key="4">
    <source>
        <dbReference type="EMBL" id="MFC0677724.1"/>
    </source>
</evidence>
<protein>
    <submittedName>
        <fullName evidence="4">Restriction endonuclease</fullName>
        <ecNumber evidence="4">3.1.21.-</ecNumber>
    </submittedName>
</protein>
<dbReference type="EC" id="3.1.21.-" evidence="4"/>
<dbReference type="GO" id="GO:0016787">
    <property type="term" value="F:hydrolase activity"/>
    <property type="evidence" value="ECO:0007669"/>
    <property type="project" value="UniProtKB-KW"/>
</dbReference>
<comment type="caution">
    <text evidence="4">The sequence shown here is derived from an EMBL/GenBank/DDBJ whole genome shotgun (WGS) entry which is preliminary data.</text>
</comment>
<keyword evidence="2" id="KW-0472">Membrane</keyword>